<dbReference type="RefSeq" id="WP_092561312.1">
    <property type="nucleotide sequence ID" value="NZ_FNQV01000002.1"/>
</dbReference>
<evidence type="ECO:0000313" key="1">
    <source>
        <dbReference type="EMBL" id="SDZ82553.1"/>
    </source>
</evidence>
<dbReference type="Proteomes" id="UP000199288">
    <property type="component" value="Unassembled WGS sequence"/>
</dbReference>
<organism evidence="1 2">
    <name type="scientific">Bowdeniella nasicola</name>
    <dbReference type="NCBI Taxonomy" id="208480"/>
    <lineage>
        <taxon>Bacteria</taxon>
        <taxon>Bacillati</taxon>
        <taxon>Actinomycetota</taxon>
        <taxon>Actinomycetes</taxon>
        <taxon>Actinomycetales</taxon>
        <taxon>Actinomycetaceae</taxon>
        <taxon>Bowdeniella</taxon>
    </lineage>
</organism>
<dbReference type="OrthoDB" id="9852828at2"/>
<evidence type="ECO:0000313" key="2">
    <source>
        <dbReference type="Proteomes" id="UP000199288"/>
    </source>
</evidence>
<sequence length="94" mass="10073">MRILSRAALRIDRVRDSKEAGLLCEAAARLGFQTVMSPTDEGLAIELSRLDDFPPVNDIAALAVFDALAAGKSVDDALQEAATWLAANDMKDVN</sequence>
<proteinExistence type="predicted"/>
<keyword evidence="2" id="KW-1185">Reference proteome</keyword>
<gene>
    <name evidence="1" type="ORF">SAMN02910418_00303</name>
</gene>
<dbReference type="AlphaFoldDB" id="A0A1H3W640"/>
<name>A0A1H3W640_9ACTO</name>
<accession>A0A1H3W640</accession>
<reference evidence="2" key="1">
    <citation type="submission" date="2016-10" db="EMBL/GenBank/DDBJ databases">
        <authorList>
            <person name="Varghese N."/>
            <person name="Submissions S."/>
        </authorList>
    </citation>
    <scope>NUCLEOTIDE SEQUENCE [LARGE SCALE GENOMIC DNA]</scope>
    <source>
        <strain evidence="2">KPR-1</strain>
    </source>
</reference>
<dbReference type="EMBL" id="FNQV01000002">
    <property type="protein sequence ID" value="SDZ82553.1"/>
    <property type="molecule type" value="Genomic_DNA"/>
</dbReference>
<protein>
    <submittedName>
        <fullName evidence="1">Uncharacterized protein</fullName>
    </submittedName>
</protein>